<dbReference type="InterPro" id="IPR046341">
    <property type="entry name" value="SET_dom_sf"/>
</dbReference>
<dbReference type="Pfam" id="PF00856">
    <property type="entry name" value="SET"/>
    <property type="match status" value="1"/>
</dbReference>
<dbReference type="PANTHER" id="PTHR12350">
    <property type="entry name" value="HISTONE-LYSINE N-METHYLTRANSFERASE-RELATED"/>
    <property type="match status" value="1"/>
</dbReference>
<dbReference type="EMBL" id="JAQNDL010000001">
    <property type="protein sequence ID" value="MDC0717747.1"/>
    <property type="molecule type" value="Genomic_DNA"/>
</dbReference>
<sequence length="180" mass="19337">MTHESEGHGVAGAERLQDLAGSRDAAESPPRSVASPKIELRAAALGRGVFATEAIAAGELLIRLAPVFVATAGQYTIQLDEDRHQAGTGEIDDFLNHCCEPSAALDAEQLCFVAVRPLAPGDEVTFNYLTSEWDMAEAFACRCGAGRCFGDIRGFRYLGRDRQEALAALVTPFLRRRAGL</sequence>
<dbReference type="InterPro" id="IPR001214">
    <property type="entry name" value="SET_dom"/>
</dbReference>
<gene>
    <name evidence="2" type="ORF">POL25_12645</name>
</gene>
<dbReference type="InterPro" id="IPR053201">
    <property type="entry name" value="Flavunoidine_N-MTase"/>
</dbReference>
<evidence type="ECO:0000313" key="3">
    <source>
        <dbReference type="Proteomes" id="UP001221686"/>
    </source>
</evidence>
<dbReference type="CDD" id="cd20071">
    <property type="entry name" value="SET_SMYD"/>
    <property type="match status" value="1"/>
</dbReference>
<evidence type="ECO:0000259" key="1">
    <source>
        <dbReference type="PROSITE" id="PS50280"/>
    </source>
</evidence>
<dbReference type="PANTHER" id="PTHR12350:SF19">
    <property type="entry name" value="SET DOMAIN-CONTAINING PROTEIN"/>
    <property type="match status" value="1"/>
</dbReference>
<dbReference type="SUPFAM" id="SSF82199">
    <property type="entry name" value="SET domain"/>
    <property type="match status" value="1"/>
</dbReference>
<dbReference type="RefSeq" id="WP_272086231.1">
    <property type="nucleotide sequence ID" value="NZ_JAQNDL010000001.1"/>
</dbReference>
<keyword evidence="3" id="KW-1185">Reference proteome</keyword>
<dbReference type="SMART" id="SM00317">
    <property type="entry name" value="SET"/>
    <property type="match status" value="1"/>
</dbReference>
<accession>A0ABT5DVT4</accession>
<feature type="domain" description="SET" evidence="1">
    <location>
        <begin position="36"/>
        <end position="129"/>
    </location>
</feature>
<dbReference type="PROSITE" id="PS50280">
    <property type="entry name" value="SET"/>
    <property type="match status" value="1"/>
</dbReference>
<dbReference type="Proteomes" id="UP001221686">
    <property type="component" value="Unassembled WGS sequence"/>
</dbReference>
<reference evidence="2 3" key="1">
    <citation type="submission" date="2022-11" db="EMBL/GenBank/DDBJ databases">
        <title>Minimal conservation of predation-associated metabolite biosynthetic gene clusters underscores biosynthetic potential of Myxococcota including descriptions for ten novel species: Archangium lansinium sp. nov., Myxococcus landrumus sp. nov., Nannocystis bai.</title>
        <authorList>
            <person name="Ahearne A."/>
            <person name="Stevens C."/>
            <person name="Dowd S."/>
        </authorList>
    </citation>
    <scope>NUCLEOTIDE SEQUENCE [LARGE SCALE GENOMIC DNA]</scope>
    <source>
        <strain evidence="2 3">BB15-2</strain>
    </source>
</reference>
<organism evidence="2 3">
    <name type="scientific">Nannocystis bainbridge</name>
    <dbReference type="NCBI Taxonomy" id="2995303"/>
    <lineage>
        <taxon>Bacteria</taxon>
        <taxon>Pseudomonadati</taxon>
        <taxon>Myxococcota</taxon>
        <taxon>Polyangia</taxon>
        <taxon>Nannocystales</taxon>
        <taxon>Nannocystaceae</taxon>
        <taxon>Nannocystis</taxon>
    </lineage>
</organism>
<protein>
    <submittedName>
        <fullName evidence="2">SET domain-containing protein</fullName>
    </submittedName>
</protein>
<name>A0ABT5DVT4_9BACT</name>
<dbReference type="Gene3D" id="2.170.270.10">
    <property type="entry name" value="SET domain"/>
    <property type="match status" value="1"/>
</dbReference>
<comment type="caution">
    <text evidence="2">The sequence shown here is derived from an EMBL/GenBank/DDBJ whole genome shotgun (WGS) entry which is preliminary data.</text>
</comment>
<evidence type="ECO:0000313" key="2">
    <source>
        <dbReference type="EMBL" id="MDC0717747.1"/>
    </source>
</evidence>
<proteinExistence type="predicted"/>